<protein>
    <submittedName>
        <fullName evidence="1">Uncharacterized protein</fullName>
    </submittedName>
</protein>
<evidence type="ECO:0000313" key="1">
    <source>
        <dbReference type="EMBL" id="KAK1141561.1"/>
    </source>
</evidence>
<keyword evidence="2" id="KW-1185">Reference proteome</keyword>
<proteinExistence type="predicted"/>
<dbReference type="EMBL" id="JAOPJF010000062">
    <property type="protein sequence ID" value="KAK1141561.1"/>
    <property type="molecule type" value="Genomic_DNA"/>
</dbReference>
<reference evidence="1 2" key="1">
    <citation type="journal article" date="2023" name="ACS Omega">
        <title>Identification of the Neoaspergillic Acid Biosynthesis Gene Cluster by Establishing an In Vitro CRISPR-Ribonucleoprotein Genetic System in Aspergillus melleus.</title>
        <authorList>
            <person name="Yuan B."/>
            <person name="Grau M.F."/>
            <person name="Murata R.M."/>
            <person name="Torok T."/>
            <person name="Venkateswaran K."/>
            <person name="Stajich J.E."/>
            <person name="Wang C.C.C."/>
        </authorList>
    </citation>
    <scope>NUCLEOTIDE SEQUENCE [LARGE SCALE GENOMIC DNA]</scope>
    <source>
        <strain evidence="1 2">IMV 1140</strain>
    </source>
</reference>
<gene>
    <name evidence="1" type="ORF">N8T08_008976</name>
</gene>
<organism evidence="1 2">
    <name type="scientific">Aspergillus melleus</name>
    <dbReference type="NCBI Taxonomy" id="138277"/>
    <lineage>
        <taxon>Eukaryota</taxon>
        <taxon>Fungi</taxon>
        <taxon>Dikarya</taxon>
        <taxon>Ascomycota</taxon>
        <taxon>Pezizomycotina</taxon>
        <taxon>Eurotiomycetes</taxon>
        <taxon>Eurotiomycetidae</taxon>
        <taxon>Eurotiales</taxon>
        <taxon>Aspergillaceae</taxon>
        <taxon>Aspergillus</taxon>
        <taxon>Aspergillus subgen. Circumdati</taxon>
    </lineage>
</organism>
<comment type="caution">
    <text evidence="1">The sequence shown here is derived from an EMBL/GenBank/DDBJ whole genome shotgun (WGS) entry which is preliminary data.</text>
</comment>
<dbReference type="Proteomes" id="UP001177260">
    <property type="component" value="Unassembled WGS sequence"/>
</dbReference>
<sequence>MAYELSIQVFGTGEDPRHRSHWGFVIHKPSALVGDLYHVKVIDLDKLWYQFEPRTSTPLRTMQAVGKVKLGDLSEKQRQDAIQVITSSPAPRDGRKRCQDWVIDTLVSLEVDELVPHGTCHFWNEMVGKSARAVQATPGVNWTSLK</sequence>
<evidence type="ECO:0000313" key="2">
    <source>
        <dbReference type="Proteomes" id="UP001177260"/>
    </source>
</evidence>
<accession>A0ACC3AV89</accession>
<name>A0ACC3AV89_9EURO</name>